<feature type="transmembrane region" description="Helical" evidence="1">
    <location>
        <begin position="260"/>
        <end position="280"/>
    </location>
</feature>
<reference evidence="3 4" key="1">
    <citation type="submission" date="2017-09" db="EMBL/GenBank/DDBJ databases">
        <title>Depth-based differentiation of microbial function through sediment-hosted aquifers and enrichment of novel symbionts in the deep terrestrial subsurface.</title>
        <authorList>
            <person name="Probst A.J."/>
            <person name="Ladd B."/>
            <person name="Jarett J.K."/>
            <person name="Geller-Mcgrath D.E."/>
            <person name="Sieber C.M."/>
            <person name="Emerson J.B."/>
            <person name="Anantharaman K."/>
            <person name="Thomas B.C."/>
            <person name="Malmstrom R."/>
            <person name="Stieglmeier M."/>
            <person name="Klingl A."/>
            <person name="Woyke T."/>
            <person name="Ryan C.M."/>
            <person name="Banfield J.F."/>
        </authorList>
    </citation>
    <scope>NUCLEOTIDE SEQUENCE [LARGE SCALE GENOMIC DNA]</scope>
    <source>
        <strain evidence="3">CG11_big_fil_rev_8_21_14_0_20_39_34</strain>
    </source>
</reference>
<organism evidence="3 4">
    <name type="scientific">Candidatus Magasanikbacteria bacterium CG11_big_fil_rev_8_21_14_0_20_39_34</name>
    <dbReference type="NCBI Taxonomy" id="1974653"/>
    <lineage>
        <taxon>Bacteria</taxon>
        <taxon>Candidatus Magasanikiibacteriota</taxon>
    </lineage>
</organism>
<dbReference type="InterPro" id="IPR001173">
    <property type="entry name" value="Glyco_trans_2-like"/>
</dbReference>
<proteinExistence type="predicted"/>
<name>A0A2H0N539_9BACT</name>
<accession>A0A2H0N539</accession>
<keyword evidence="1" id="KW-1133">Transmembrane helix</keyword>
<sequence>MKMDLSIITVCTNDKERILEVLQSVFDGTKGISFEYIVSDNGSTDGSVETIRKEFPQVKIVENGKNVGFGAANNAALQLATGEYILLLNPDMRIHPGSLEKILEWARNHDNVGIVSPKLVDQNGKFQQNAKPRRFPEFWDQAAILLKLPHIFPKILDRYMYMGFDPEKEQKVDSVRGSFMLIRKDILDTLGWAFDPRYFIWFEDVDTCREVQRLGYAVMYSPVIECVDYVGQTFKRLPTLQKQKWFTTSMVQYFKKWEPWYKWMPLVFLKYIGIFLAWIYDTFFLKKIKK</sequence>
<dbReference type="Pfam" id="PF00535">
    <property type="entry name" value="Glycos_transf_2"/>
    <property type="match status" value="1"/>
</dbReference>
<dbReference type="SUPFAM" id="SSF53448">
    <property type="entry name" value="Nucleotide-diphospho-sugar transferases"/>
    <property type="match status" value="1"/>
</dbReference>
<evidence type="ECO:0000256" key="1">
    <source>
        <dbReference type="SAM" id="Phobius"/>
    </source>
</evidence>
<dbReference type="PANTHER" id="PTHR43179">
    <property type="entry name" value="RHAMNOSYLTRANSFERASE WBBL"/>
    <property type="match status" value="1"/>
</dbReference>
<feature type="domain" description="Glycosyltransferase 2-like" evidence="2">
    <location>
        <begin position="6"/>
        <end position="188"/>
    </location>
</feature>
<evidence type="ECO:0000313" key="3">
    <source>
        <dbReference type="EMBL" id="PIR04020.1"/>
    </source>
</evidence>
<keyword evidence="1" id="KW-0472">Membrane</keyword>
<gene>
    <name evidence="3" type="ORF">COV59_02440</name>
</gene>
<protein>
    <recommendedName>
        <fullName evidence="2">Glycosyltransferase 2-like domain-containing protein</fullName>
    </recommendedName>
</protein>
<dbReference type="CDD" id="cd04186">
    <property type="entry name" value="GT_2_like_c"/>
    <property type="match status" value="1"/>
</dbReference>
<dbReference type="Gene3D" id="3.90.550.10">
    <property type="entry name" value="Spore Coat Polysaccharide Biosynthesis Protein SpsA, Chain A"/>
    <property type="match status" value="1"/>
</dbReference>
<comment type="caution">
    <text evidence="3">The sequence shown here is derived from an EMBL/GenBank/DDBJ whole genome shotgun (WGS) entry which is preliminary data.</text>
</comment>
<dbReference type="InterPro" id="IPR029044">
    <property type="entry name" value="Nucleotide-diphossugar_trans"/>
</dbReference>
<keyword evidence="1" id="KW-0812">Transmembrane</keyword>
<dbReference type="EMBL" id="PCWN01000007">
    <property type="protein sequence ID" value="PIR04020.1"/>
    <property type="molecule type" value="Genomic_DNA"/>
</dbReference>
<dbReference type="AlphaFoldDB" id="A0A2H0N539"/>
<evidence type="ECO:0000313" key="4">
    <source>
        <dbReference type="Proteomes" id="UP000229600"/>
    </source>
</evidence>
<dbReference type="PANTHER" id="PTHR43179:SF7">
    <property type="entry name" value="RHAMNOSYLTRANSFERASE WBBL"/>
    <property type="match status" value="1"/>
</dbReference>
<dbReference type="Proteomes" id="UP000229600">
    <property type="component" value="Unassembled WGS sequence"/>
</dbReference>
<evidence type="ECO:0000259" key="2">
    <source>
        <dbReference type="Pfam" id="PF00535"/>
    </source>
</evidence>